<sequence>MEVCSLLDFILFGDDDREFDVVSIDIKLAVPLTEEQINRLGAFKRAGATLTKCRWNWWPPTAPTLWKVT</sequence>
<reference evidence="1 2" key="1">
    <citation type="submission" date="2022-06" db="EMBL/GenBank/DDBJ databases">
        <title>Isolation of gut microbiota from human fecal samples.</title>
        <authorList>
            <person name="Pamer E.G."/>
            <person name="Barat B."/>
            <person name="Waligurski E."/>
            <person name="Medina S."/>
            <person name="Paddock L."/>
            <person name="Mostad J."/>
        </authorList>
    </citation>
    <scope>NUCLEOTIDE SEQUENCE [LARGE SCALE GENOMIC DNA]</scope>
    <source>
        <strain evidence="1 2">DFI.9.90</strain>
    </source>
</reference>
<name>A0AAW5K1R3_9BACT</name>
<comment type="caution">
    <text evidence="1">The sequence shown here is derived from an EMBL/GenBank/DDBJ whole genome shotgun (WGS) entry which is preliminary data.</text>
</comment>
<dbReference type="Proteomes" id="UP001205919">
    <property type="component" value="Unassembled WGS sequence"/>
</dbReference>
<protein>
    <submittedName>
        <fullName evidence="1">Uncharacterized protein</fullName>
    </submittedName>
</protein>
<accession>A0AAW5K1R3</accession>
<dbReference type="AlphaFoldDB" id="A0AAW5K1R3"/>
<proteinExistence type="predicted"/>
<evidence type="ECO:0000313" key="2">
    <source>
        <dbReference type="Proteomes" id="UP001205919"/>
    </source>
</evidence>
<keyword evidence="2" id="KW-1185">Reference proteome</keyword>
<dbReference type="RefSeq" id="WP_147564254.1">
    <property type="nucleotide sequence ID" value="NZ_CABKQM010000008.1"/>
</dbReference>
<organism evidence="1 2">
    <name type="scientific">Cloacibacillus evryensis</name>
    <dbReference type="NCBI Taxonomy" id="508460"/>
    <lineage>
        <taxon>Bacteria</taxon>
        <taxon>Thermotogati</taxon>
        <taxon>Synergistota</taxon>
        <taxon>Synergistia</taxon>
        <taxon>Synergistales</taxon>
        <taxon>Synergistaceae</taxon>
        <taxon>Cloacibacillus</taxon>
    </lineage>
</organism>
<evidence type="ECO:0000313" key="1">
    <source>
        <dbReference type="EMBL" id="MCQ4813887.1"/>
    </source>
</evidence>
<gene>
    <name evidence="1" type="ORF">NE630_05515</name>
</gene>
<dbReference type="EMBL" id="JANFYT010000009">
    <property type="protein sequence ID" value="MCQ4813887.1"/>
    <property type="molecule type" value="Genomic_DNA"/>
</dbReference>